<dbReference type="InterPro" id="IPR004536">
    <property type="entry name" value="SPS/SelD"/>
</dbReference>
<protein>
    <recommendedName>
        <fullName evidence="12">PurM-like N-terminal domain-containing protein</fullName>
    </recommendedName>
</protein>
<dbReference type="PANTHER" id="PTHR10256:SF0">
    <property type="entry name" value="INACTIVE SELENIDE, WATER DIKINASE-LIKE PROTEIN-RELATED"/>
    <property type="match status" value="1"/>
</dbReference>
<dbReference type="GO" id="GO:0005524">
    <property type="term" value="F:ATP binding"/>
    <property type="evidence" value="ECO:0007669"/>
    <property type="project" value="UniProtKB-KW"/>
</dbReference>
<evidence type="ECO:0000259" key="9">
    <source>
        <dbReference type="Pfam" id="PF00586"/>
    </source>
</evidence>
<dbReference type="PANTHER" id="PTHR10256">
    <property type="entry name" value="SELENIDE, WATER DIKINASE"/>
    <property type="match status" value="1"/>
</dbReference>
<dbReference type="InterPro" id="IPR036921">
    <property type="entry name" value="PurM-like_N_sf"/>
</dbReference>
<reference evidence="11" key="1">
    <citation type="journal article" date="2015" name="Nature">
        <title>Complex archaea that bridge the gap between prokaryotes and eukaryotes.</title>
        <authorList>
            <person name="Spang A."/>
            <person name="Saw J.H."/>
            <person name="Jorgensen S.L."/>
            <person name="Zaremba-Niedzwiedzka K."/>
            <person name="Martijn J."/>
            <person name="Lind A.E."/>
            <person name="van Eijk R."/>
            <person name="Schleper C."/>
            <person name="Guy L."/>
            <person name="Ettema T.J."/>
        </authorList>
    </citation>
    <scope>NUCLEOTIDE SEQUENCE</scope>
</reference>
<evidence type="ECO:0000256" key="1">
    <source>
        <dbReference type="ARBA" id="ARBA00008026"/>
    </source>
</evidence>
<evidence type="ECO:0000256" key="2">
    <source>
        <dbReference type="ARBA" id="ARBA00022679"/>
    </source>
</evidence>
<keyword evidence="8" id="KW-0711">Selenium</keyword>
<dbReference type="EMBL" id="LAZR01001348">
    <property type="protein sequence ID" value="KKN46119.1"/>
    <property type="molecule type" value="Genomic_DNA"/>
</dbReference>
<keyword evidence="3" id="KW-0479">Metal-binding</keyword>
<dbReference type="GO" id="GO:0046872">
    <property type="term" value="F:metal ion binding"/>
    <property type="evidence" value="ECO:0007669"/>
    <property type="project" value="UniProtKB-KW"/>
</dbReference>
<dbReference type="HAMAP" id="MF_00625">
    <property type="entry name" value="SelD"/>
    <property type="match status" value="1"/>
</dbReference>
<dbReference type="NCBIfam" id="NF002098">
    <property type="entry name" value="PRK00943.1"/>
    <property type="match status" value="1"/>
</dbReference>
<dbReference type="PIRSF" id="PIRSF036407">
    <property type="entry name" value="Selenphspht_syn"/>
    <property type="match status" value="1"/>
</dbReference>
<evidence type="ECO:0008006" key="12">
    <source>
        <dbReference type="Google" id="ProtNLM"/>
    </source>
</evidence>
<comment type="similarity">
    <text evidence="1">Belongs to the selenophosphate synthase 1 family. Class I subfamily.</text>
</comment>
<evidence type="ECO:0000256" key="7">
    <source>
        <dbReference type="ARBA" id="ARBA00022842"/>
    </source>
</evidence>
<dbReference type="Gene3D" id="3.90.650.10">
    <property type="entry name" value="PurM-like C-terminal domain"/>
    <property type="match status" value="1"/>
</dbReference>
<dbReference type="Pfam" id="PF00586">
    <property type="entry name" value="AIRS"/>
    <property type="match status" value="1"/>
</dbReference>
<comment type="caution">
    <text evidence="11">The sequence shown here is derived from an EMBL/GenBank/DDBJ whole genome shotgun (WGS) entry which is preliminary data.</text>
</comment>
<dbReference type="GO" id="GO:0016260">
    <property type="term" value="P:selenocysteine biosynthetic process"/>
    <property type="evidence" value="ECO:0007669"/>
    <property type="project" value="InterPro"/>
</dbReference>
<evidence type="ECO:0000256" key="6">
    <source>
        <dbReference type="ARBA" id="ARBA00022840"/>
    </source>
</evidence>
<dbReference type="CDD" id="cd02195">
    <property type="entry name" value="SelD"/>
    <property type="match status" value="1"/>
</dbReference>
<evidence type="ECO:0000259" key="10">
    <source>
        <dbReference type="Pfam" id="PF02769"/>
    </source>
</evidence>
<dbReference type="SUPFAM" id="SSF56042">
    <property type="entry name" value="PurM C-terminal domain-like"/>
    <property type="match status" value="1"/>
</dbReference>
<dbReference type="Gene3D" id="3.30.1330.10">
    <property type="entry name" value="PurM-like, N-terminal domain"/>
    <property type="match status" value="1"/>
</dbReference>
<dbReference type="FunFam" id="3.30.1330.10:FF:000003">
    <property type="entry name" value="Selenide, water dikinase"/>
    <property type="match status" value="1"/>
</dbReference>
<dbReference type="AlphaFoldDB" id="A0A0F9QUL3"/>
<evidence type="ECO:0000256" key="4">
    <source>
        <dbReference type="ARBA" id="ARBA00022741"/>
    </source>
</evidence>
<dbReference type="InterPro" id="IPR023061">
    <property type="entry name" value="SelD_I"/>
</dbReference>
<feature type="domain" description="PurM-like C-terminal" evidence="10">
    <location>
        <begin position="215"/>
        <end position="394"/>
    </location>
</feature>
<dbReference type="GO" id="GO:0005737">
    <property type="term" value="C:cytoplasm"/>
    <property type="evidence" value="ECO:0007669"/>
    <property type="project" value="TreeGrafter"/>
</dbReference>
<name>A0A0F9QUL3_9ZZZZ</name>
<dbReference type="InterPro" id="IPR036676">
    <property type="entry name" value="PurM-like_C_sf"/>
</dbReference>
<dbReference type="Pfam" id="PF02769">
    <property type="entry name" value="AIRS_C"/>
    <property type="match status" value="1"/>
</dbReference>
<organism evidence="11">
    <name type="scientific">marine sediment metagenome</name>
    <dbReference type="NCBI Taxonomy" id="412755"/>
    <lineage>
        <taxon>unclassified sequences</taxon>
        <taxon>metagenomes</taxon>
        <taxon>ecological metagenomes</taxon>
    </lineage>
</organism>
<proteinExistence type="inferred from homology"/>
<evidence type="ECO:0000256" key="3">
    <source>
        <dbReference type="ARBA" id="ARBA00022723"/>
    </source>
</evidence>
<gene>
    <name evidence="11" type="ORF">LCGC14_0676240</name>
</gene>
<keyword evidence="5" id="KW-0418">Kinase</keyword>
<dbReference type="InterPro" id="IPR010918">
    <property type="entry name" value="PurM-like_C_dom"/>
</dbReference>
<keyword evidence="6" id="KW-0067">ATP-binding</keyword>
<evidence type="ECO:0000313" key="11">
    <source>
        <dbReference type="EMBL" id="KKN46119.1"/>
    </source>
</evidence>
<accession>A0A0F9QUL3</accession>
<dbReference type="SUPFAM" id="SSF55326">
    <property type="entry name" value="PurM N-terminal domain-like"/>
    <property type="match status" value="1"/>
</dbReference>
<keyword evidence="2" id="KW-0808">Transferase</keyword>
<dbReference type="NCBIfam" id="TIGR00476">
    <property type="entry name" value="selD"/>
    <property type="match status" value="1"/>
</dbReference>
<dbReference type="GO" id="GO:0004756">
    <property type="term" value="F:selenide, water dikinase activity"/>
    <property type="evidence" value="ECO:0007669"/>
    <property type="project" value="InterPro"/>
</dbReference>
<keyword evidence="7" id="KW-0460">Magnesium</keyword>
<dbReference type="InterPro" id="IPR016188">
    <property type="entry name" value="PurM-like_N"/>
</dbReference>
<sequence length="399" mass="43154">MIDLEKRKRIMGRSIELGYCICNPKQPCPCEMLKEKNVCLCAGERLEDMPEEVALTKLVENAGCASKISQNDLKKVLSGLPKITDPRVLVNADTCDDAGVFKINDEFALVQSVDVFTPNVDDPYTFGQIAAANSLSDIYAMGGKPLTALSIIGFPIETLSYKLMNRMLQGGIDKMKEAGVMVIGGHSIKDNEIKFGFAVTGEINPNKIITNDKAKPDDVLVLTKPIGTGIVGFASQIDKALPSTLQTVSNSMTELNRTASDVMIEMGVTTATDITGFGLAGHLSEIVVQSGVTAEIYFDRIPVFDGVLDLVKKGVISGGIERNREYASQYVVAKDGINEEMQAVFYDPQTSGGLLICIDGKRGEELVSRLKQKGIDRAVIIGKILSKSKGKIVLKHNSN</sequence>
<feature type="domain" description="PurM-like N-terminal" evidence="9">
    <location>
        <begin position="96"/>
        <end position="202"/>
    </location>
</feature>
<evidence type="ECO:0000256" key="5">
    <source>
        <dbReference type="ARBA" id="ARBA00022777"/>
    </source>
</evidence>
<evidence type="ECO:0000256" key="8">
    <source>
        <dbReference type="ARBA" id="ARBA00023266"/>
    </source>
</evidence>
<keyword evidence="4" id="KW-0547">Nucleotide-binding</keyword>